<evidence type="ECO:0000256" key="1">
    <source>
        <dbReference type="PIRSR" id="PIRSR615527-1"/>
    </source>
</evidence>
<gene>
    <name evidence="4" type="ORF">RFI_21642</name>
</gene>
<dbReference type="InterPro" id="IPR029062">
    <property type="entry name" value="Class_I_gatase-like"/>
</dbReference>
<dbReference type="PANTHER" id="PTHR11315">
    <property type="entry name" value="PROTEASE FAMILY C26 GAMMA-GLUTAMYL HYDROLASE"/>
    <property type="match status" value="1"/>
</dbReference>
<sequence>MNQKDTQSLLSTLNGVLFTGGSAYFNNDPGNFYWPQVLNILSYLREFHRANPQVAIPLWGTCLGFEAIICATAKVHEPPPQKKKKKAGTNIYGTFDAENLAVPINFTSNASESRIFDGTMDPSYSKSVYDIFASQAVSMNNHQGGFSPSDFLGDEYLINNFTLLGTSNDADNVTFITLMESIDSLQLFWYVFHIFANEYFSVVYVIYNFFFFLLLDQFCITRYGSQFHPEKPQYEFDASDATNTPHFYDAIFANQYLSEFFVNECRLRNNNTMSQTNYENSVIYNYNAFYLAKAESDVSYEQVYVFPAAQ</sequence>
<dbReference type="PROSITE" id="PS51275">
    <property type="entry name" value="PEPTIDASE_C26_GGH"/>
    <property type="match status" value="1"/>
</dbReference>
<dbReference type="PANTHER" id="PTHR11315:SF0">
    <property type="entry name" value="FOLATE GAMMA-GLUTAMYL HYDROLASE"/>
    <property type="match status" value="1"/>
</dbReference>
<keyword evidence="3" id="KW-0472">Membrane</keyword>
<organism evidence="4 5">
    <name type="scientific">Reticulomyxa filosa</name>
    <dbReference type="NCBI Taxonomy" id="46433"/>
    <lineage>
        <taxon>Eukaryota</taxon>
        <taxon>Sar</taxon>
        <taxon>Rhizaria</taxon>
        <taxon>Retaria</taxon>
        <taxon>Foraminifera</taxon>
        <taxon>Monothalamids</taxon>
        <taxon>Reticulomyxidae</taxon>
        <taxon>Reticulomyxa</taxon>
    </lineage>
</organism>
<dbReference type="InterPro" id="IPR015527">
    <property type="entry name" value="Pept_C26_g-glut_hydrolase"/>
</dbReference>
<dbReference type="EC" id="3.4.19.9" evidence="2"/>
<feature type="transmembrane region" description="Helical" evidence="3">
    <location>
        <begin position="187"/>
        <end position="215"/>
    </location>
</feature>
<dbReference type="GO" id="GO:0034722">
    <property type="term" value="F:gamma-glutamyl-peptidase activity"/>
    <property type="evidence" value="ECO:0007669"/>
    <property type="project" value="UniProtKB-UniRule"/>
</dbReference>
<feature type="active site" description="Proton donor" evidence="1">
    <location>
        <position position="228"/>
    </location>
</feature>
<keyword evidence="3" id="KW-1133">Transmembrane helix</keyword>
<keyword evidence="3" id="KW-0812">Transmembrane</keyword>
<feature type="active site" description="Nucleophile" evidence="1 2">
    <location>
        <position position="62"/>
    </location>
</feature>
<dbReference type="GO" id="GO:0046900">
    <property type="term" value="P:tetrahydrofolylpolyglutamate metabolic process"/>
    <property type="evidence" value="ECO:0007669"/>
    <property type="project" value="TreeGrafter"/>
</dbReference>
<evidence type="ECO:0000313" key="4">
    <source>
        <dbReference type="EMBL" id="ETO15722.1"/>
    </source>
</evidence>
<comment type="caution">
    <text evidence="4">The sequence shown here is derived from an EMBL/GenBank/DDBJ whole genome shotgun (WGS) entry which is preliminary data.</text>
</comment>
<keyword evidence="2" id="KW-0378">Hydrolase</keyword>
<evidence type="ECO:0000256" key="3">
    <source>
        <dbReference type="SAM" id="Phobius"/>
    </source>
</evidence>
<proteinExistence type="predicted"/>
<accession>X6MQJ8</accession>
<protein>
    <recommendedName>
        <fullName evidence="2">folate gamma-glutamyl hydrolase</fullName>
        <ecNumber evidence="2">3.4.19.9</ecNumber>
    </recommendedName>
</protein>
<dbReference type="OrthoDB" id="64220at2759"/>
<dbReference type="EMBL" id="ASPP01018854">
    <property type="protein sequence ID" value="ETO15722.1"/>
    <property type="molecule type" value="Genomic_DNA"/>
</dbReference>
<dbReference type="AlphaFoldDB" id="X6MQJ8"/>
<feature type="active site" evidence="2">
    <location>
        <position position="228"/>
    </location>
</feature>
<dbReference type="Gene3D" id="3.40.50.880">
    <property type="match status" value="1"/>
</dbReference>
<reference evidence="4 5" key="1">
    <citation type="journal article" date="2013" name="Curr. Biol.">
        <title>The Genome of the Foraminiferan Reticulomyxa filosa.</title>
        <authorList>
            <person name="Glockner G."/>
            <person name="Hulsmann N."/>
            <person name="Schleicher M."/>
            <person name="Noegel A.A."/>
            <person name="Eichinger L."/>
            <person name="Gallinger C."/>
            <person name="Pawlowski J."/>
            <person name="Sierra R."/>
            <person name="Euteneuer U."/>
            <person name="Pillet L."/>
            <person name="Moustafa A."/>
            <person name="Platzer M."/>
            <person name="Groth M."/>
            <person name="Szafranski K."/>
            <person name="Schliwa M."/>
        </authorList>
    </citation>
    <scope>NUCLEOTIDE SEQUENCE [LARGE SCALE GENOMIC DNA]</scope>
</reference>
<keyword evidence="5" id="KW-1185">Reference proteome</keyword>
<dbReference type="SUPFAM" id="SSF52317">
    <property type="entry name" value="Class I glutamine amidotransferase-like"/>
    <property type="match status" value="2"/>
</dbReference>
<name>X6MQJ8_RETFI</name>
<dbReference type="Proteomes" id="UP000023152">
    <property type="component" value="Unassembled WGS sequence"/>
</dbReference>
<comment type="catalytic activity">
    <reaction evidence="2">
        <text>(6S)-5,6,7,8-tetrahydrofolyl-(gamma-L-Glu)(n) + (n-1) H2O = (6S)-5,6,7,8-tetrahydrofolate + (n-1) L-glutamate</text>
        <dbReference type="Rhea" id="RHEA:56784"/>
        <dbReference type="Rhea" id="RHEA-COMP:14738"/>
        <dbReference type="ChEBI" id="CHEBI:15377"/>
        <dbReference type="ChEBI" id="CHEBI:29985"/>
        <dbReference type="ChEBI" id="CHEBI:57453"/>
        <dbReference type="ChEBI" id="CHEBI:141005"/>
        <dbReference type="EC" id="3.4.19.9"/>
    </reaction>
</comment>
<dbReference type="GO" id="GO:0005773">
    <property type="term" value="C:vacuole"/>
    <property type="evidence" value="ECO:0007669"/>
    <property type="project" value="TreeGrafter"/>
</dbReference>
<evidence type="ECO:0000256" key="2">
    <source>
        <dbReference type="PROSITE-ProRule" id="PRU00607"/>
    </source>
</evidence>
<evidence type="ECO:0000313" key="5">
    <source>
        <dbReference type="Proteomes" id="UP000023152"/>
    </source>
</evidence>